<dbReference type="InterPro" id="IPR029068">
    <property type="entry name" value="Glyas_Bleomycin-R_OHBP_Dase"/>
</dbReference>
<dbReference type="Gene3D" id="3.10.180.10">
    <property type="entry name" value="2,3-Dihydroxybiphenyl 1,2-Dioxygenase, domain 1"/>
    <property type="match status" value="1"/>
</dbReference>
<dbReference type="PANTHER" id="PTHR36503:SF2">
    <property type="entry name" value="BLR2408 PROTEIN"/>
    <property type="match status" value="1"/>
</dbReference>
<dbReference type="RefSeq" id="WP_257596954.1">
    <property type="nucleotide sequence ID" value="NZ_JANKHH010000007.1"/>
</dbReference>
<evidence type="ECO:0000313" key="2">
    <source>
        <dbReference type="EMBL" id="MCR2835085.1"/>
    </source>
</evidence>
<dbReference type="Pfam" id="PF00903">
    <property type="entry name" value="Glyoxalase"/>
    <property type="match status" value="1"/>
</dbReference>
<dbReference type="CDD" id="cd09012">
    <property type="entry name" value="VOC_like"/>
    <property type="match status" value="1"/>
</dbReference>
<dbReference type="InterPro" id="IPR004360">
    <property type="entry name" value="Glyas_Fos-R_dOase_dom"/>
</dbReference>
<dbReference type="EMBL" id="JANKHH010000007">
    <property type="protein sequence ID" value="MCR2835085.1"/>
    <property type="molecule type" value="Genomic_DNA"/>
</dbReference>
<reference evidence="2 3" key="1">
    <citation type="submission" date="2022-08" db="EMBL/GenBank/DDBJ databases">
        <title>Polyphasic taxonomy analysis of Qipengyuania sp.RS5-5.</title>
        <authorList>
            <person name="Xamxidin M."/>
            <person name="Wu M."/>
        </authorList>
    </citation>
    <scope>NUCLEOTIDE SEQUENCE [LARGE SCALE GENOMIC DNA]</scope>
    <source>
        <strain evidence="2 3">RS5-5</strain>
    </source>
</reference>
<dbReference type="PANTHER" id="PTHR36503">
    <property type="entry name" value="BLR2520 PROTEIN"/>
    <property type="match status" value="1"/>
</dbReference>
<protein>
    <submittedName>
        <fullName evidence="2">VOC family protein</fullName>
    </submittedName>
</protein>
<evidence type="ECO:0000313" key="3">
    <source>
        <dbReference type="Proteomes" id="UP001206067"/>
    </source>
</evidence>
<evidence type="ECO:0000259" key="1">
    <source>
        <dbReference type="PROSITE" id="PS51819"/>
    </source>
</evidence>
<sequence>MTKMIFINLPVTDLARSIAFYQAVGFEQNPQFSNDMASCMVWSEAIHVMLLTHDFWKTFTSKEIPDAHRAAQVLLCISRDSKEEVESIVNQAVDAGGKPDPTPVQDMGFMYGRSFEDPDGHIWETMWMDPQAAADGPPAEGTA</sequence>
<dbReference type="SUPFAM" id="SSF54593">
    <property type="entry name" value="Glyoxalase/Bleomycin resistance protein/Dihydroxybiphenyl dioxygenase"/>
    <property type="match status" value="1"/>
</dbReference>
<name>A0ABT1XTU3_9SPHN</name>
<gene>
    <name evidence="2" type="ORF">NSO95_14140</name>
</gene>
<comment type="caution">
    <text evidence="2">The sequence shown here is derived from an EMBL/GenBank/DDBJ whole genome shotgun (WGS) entry which is preliminary data.</text>
</comment>
<keyword evidence="3" id="KW-1185">Reference proteome</keyword>
<proteinExistence type="predicted"/>
<feature type="domain" description="VOC" evidence="1">
    <location>
        <begin position="3"/>
        <end position="128"/>
    </location>
</feature>
<accession>A0ABT1XTU3</accession>
<dbReference type="Proteomes" id="UP001206067">
    <property type="component" value="Unassembled WGS sequence"/>
</dbReference>
<dbReference type="PROSITE" id="PS51819">
    <property type="entry name" value="VOC"/>
    <property type="match status" value="1"/>
</dbReference>
<organism evidence="2 3">
    <name type="scientific">Parerythrobacter lacustris</name>
    <dbReference type="NCBI Taxonomy" id="2969984"/>
    <lineage>
        <taxon>Bacteria</taxon>
        <taxon>Pseudomonadati</taxon>
        <taxon>Pseudomonadota</taxon>
        <taxon>Alphaproteobacteria</taxon>
        <taxon>Sphingomonadales</taxon>
        <taxon>Erythrobacteraceae</taxon>
        <taxon>Parerythrobacter</taxon>
    </lineage>
</organism>
<dbReference type="InterPro" id="IPR037523">
    <property type="entry name" value="VOC_core"/>
</dbReference>